<keyword evidence="2" id="KW-1185">Reference proteome</keyword>
<name>A0A2R6XKA1_MARPO</name>
<sequence length="132" mass="14234">MSEQVALVVVEFFCPGSTLSAMHHLLSDCSVSGTDDAGRLSRVARTPGSRLRSGESFVAITSEGKNSSRIEIESDSREECLFPFGSSIPHQIQIQVRTNRSPGPPATTVVISFSRGIVHSPKIMCPFVCLVL</sequence>
<accession>A0A2R6XKA1</accession>
<dbReference type="EMBL" id="KZ772683">
    <property type="protein sequence ID" value="PTQ46499.1"/>
    <property type="molecule type" value="Genomic_DNA"/>
</dbReference>
<dbReference type="AlphaFoldDB" id="A0A2R6XKA1"/>
<dbReference type="Gramene" id="Mp4g11750.1">
    <property type="protein sequence ID" value="Mp4g11750.1.cds1"/>
    <property type="gene ID" value="Mp4g11750"/>
</dbReference>
<proteinExistence type="predicted"/>
<reference evidence="2" key="1">
    <citation type="journal article" date="2017" name="Cell">
        <title>Insights into land plant evolution garnered from the Marchantia polymorpha genome.</title>
        <authorList>
            <person name="Bowman J.L."/>
            <person name="Kohchi T."/>
            <person name="Yamato K.T."/>
            <person name="Jenkins J."/>
            <person name="Shu S."/>
            <person name="Ishizaki K."/>
            <person name="Yamaoka S."/>
            <person name="Nishihama R."/>
            <person name="Nakamura Y."/>
            <person name="Berger F."/>
            <person name="Adam C."/>
            <person name="Aki S.S."/>
            <person name="Althoff F."/>
            <person name="Araki T."/>
            <person name="Arteaga-Vazquez M.A."/>
            <person name="Balasubrmanian S."/>
            <person name="Barry K."/>
            <person name="Bauer D."/>
            <person name="Boehm C.R."/>
            <person name="Briginshaw L."/>
            <person name="Caballero-Perez J."/>
            <person name="Catarino B."/>
            <person name="Chen F."/>
            <person name="Chiyoda S."/>
            <person name="Chovatia M."/>
            <person name="Davies K.M."/>
            <person name="Delmans M."/>
            <person name="Demura T."/>
            <person name="Dierschke T."/>
            <person name="Dolan L."/>
            <person name="Dorantes-Acosta A.E."/>
            <person name="Eklund D.M."/>
            <person name="Florent S.N."/>
            <person name="Flores-Sandoval E."/>
            <person name="Fujiyama A."/>
            <person name="Fukuzawa H."/>
            <person name="Galik B."/>
            <person name="Grimanelli D."/>
            <person name="Grimwood J."/>
            <person name="Grossniklaus U."/>
            <person name="Hamada T."/>
            <person name="Haseloff J."/>
            <person name="Hetherington A.J."/>
            <person name="Higo A."/>
            <person name="Hirakawa Y."/>
            <person name="Hundley H.N."/>
            <person name="Ikeda Y."/>
            <person name="Inoue K."/>
            <person name="Inoue S.I."/>
            <person name="Ishida S."/>
            <person name="Jia Q."/>
            <person name="Kakita M."/>
            <person name="Kanazawa T."/>
            <person name="Kawai Y."/>
            <person name="Kawashima T."/>
            <person name="Kennedy M."/>
            <person name="Kinose K."/>
            <person name="Kinoshita T."/>
            <person name="Kohara Y."/>
            <person name="Koide E."/>
            <person name="Komatsu K."/>
            <person name="Kopischke S."/>
            <person name="Kubo M."/>
            <person name="Kyozuka J."/>
            <person name="Lagercrantz U."/>
            <person name="Lin S.S."/>
            <person name="Lindquist E."/>
            <person name="Lipzen A.M."/>
            <person name="Lu C.W."/>
            <person name="De Luna E."/>
            <person name="Martienssen R.A."/>
            <person name="Minamino N."/>
            <person name="Mizutani M."/>
            <person name="Mizutani M."/>
            <person name="Mochizuki N."/>
            <person name="Monte I."/>
            <person name="Mosher R."/>
            <person name="Nagasaki H."/>
            <person name="Nakagami H."/>
            <person name="Naramoto S."/>
            <person name="Nishitani K."/>
            <person name="Ohtani M."/>
            <person name="Okamoto T."/>
            <person name="Okumura M."/>
            <person name="Phillips J."/>
            <person name="Pollak B."/>
            <person name="Reinders A."/>
            <person name="Rovekamp M."/>
            <person name="Sano R."/>
            <person name="Sawa S."/>
            <person name="Schmid M.W."/>
            <person name="Shirakawa M."/>
            <person name="Solano R."/>
            <person name="Spunde A."/>
            <person name="Suetsugu N."/>
            <person name="Sugano S."/>
            <person name="Sugiyama A."/>
            <person name="Sun R."/>
            <person name="Suzuki Y."/>
            <person name="Takenaka M."/>
            <person name="Takezawa D."/>
            <person name="Tomogane H."/>
            <person name="Tsuzuki M."/>
            <person name="Ueda T."/>
            <person name="Umeda M."/>
            <person name="Ward J.M."/>
            <person name="Watanabe Y."/>
            <person name="Yazaki K."/>
            <person name="Yokoyama R."/>
            <person name="Yoshitake Y."/>
            <person name="Yotsui I."/>
            <person name="Zachgo S."/>
            <person name="Schmutz J."/>
        </authorList>
    </citation>
    <scope>NUCLEOTIDE SEQUENCE [LARGE SCALE GENOMIC DNA]</scope>
    <source>
        <strain evidence="2">Tak-1</strain>
    </source>
</reference>
<evidence type="ECO:0000313" key="1">
    <source>
        <dbReference type="EMBL" id="PTQ46499.1"/>
    </source>
</evidence>
<evidence type="ECO:0000313" key="2">
    <source>
        <dbReference type="Proteomes" id="UP000244005"/>
    </source>
</evidence>
<gene>
    <name evidence="1" type="ORF">MARPO_0011s0160</name>
</gene>
<dbReference type="Proteomes" id="UP000244005">
    <property type="component" value="Unassembled WGS sequence"/>
</dbReference>
<protein>
    <submittedName>
        <fullName evidence="1">Uncharacterized protein</fullName>
    </submittedName>
</protein>
<organism evidence="1 2">
    <name type="scientific">Marchantia polymorpha</name>
    <name type="common">Common liverwort</name>
    <name type="synonym">Marchantia aquatica</name>
    <dbReference type="NCBI Taxonomy" id="3197"/>
    <lineage>
        <taxon>Eukaryota</taxon>
        <taxon>Viridiplantae</taxon>
        <taxon>Streptophyta</taxon>
        <taxon>Embryophyta</taxon>
        <taxon>Marchantiophyta</taxon>
        <taxon>Marchantiopsida</taxon>
        <taxon>Marchantiidae</taxon>
        <taxon>Marchantiales</taxon>
        <taxon>Marchantiaceae</taxon>
        <taxon>Marchantia</taxon>
    </lineage>
</organism>